<dbReference type="PANTHER" id="PTHR44259">
    <property type="entry name" value="OS07G0183000 PROTEIN-RELATED"/>
    <property type="match status" value="1"/>
</dbReference>
<comment type="caution">
    <text evidence="2">The sequence shown here is derived from an EMBL/GenBank/DDBJ whole genome shotgun (WGS) entry which is preliminary data.</text>
</comment>
<gene>
    <name evidence="2" type="ORF">GIB67_034370</name>
</gene>
<organism evidence="2 3">
    <name type="scientific">Kingdonia uniflora</name>
    <dbReference type="NCBI Taxonomy" id="39325"/>
    <lineage>
        <taxon>Eukaryota</taxon>
        <taxon>Viridiplantae</taxon>
        <taxon>Streptophyta</taxon>
        <taxon>Embryophyta</taxon>
        <taxon>Tracheophyta</taxon>
        <taxon>Spermatophyta</taxon>
        <taxon>Magnoliopsida</taxon>
        <taxon>Ranunculales</taxon>
        <taxon>Circaeasteraceae</taxon>
        <taxon>Kingdonia</taxon>
    </lineage>
</organism>
<evidence type="ECO:0000313" key="3">
    <source>
        <dbReference type="Proteomes" id="UP000541444"/>
    </source>
</evidence>
<dbReference type="InterPro" id="IPR050942">
    <property type="entry name" value="F-box_BR-signaling"/>
</dbReference>
<reference evidence="2 3" key="1">
    <citation type="journal article" date="2020" name="IScience">
        <title>Genome Sequencing of the Endangered Kingdonia uniflora (Circaeasteraceae, Ranunculales) Reveals Potential Mechanisms of Evolutionary Specialization.</title>
        <authorList>
            <person name="Sun Y."/>
            <person name="Deng T."/>
            <person name="Zhang A."/>
            <person name="Moore M.J."/>
            <person name="Landis J.B."/>
            <person name="Lin N."/>
            <person name="Zhang H."/>
            <person name="Zhang X."/>
            <person name="Huang J."/>
            <person name="Zhang X."/>
            <person name="Sun H."/>
            <person name="Wang H."/>
        </authorList>
    </citation>
    <scope>NUCLEOTIDE SEQUENCE [LARGE SCALE GENOMIC DNA]</scope>
    <source>
        <strain evidence="2">TB1705</strain>
        <tissue evidence="2">Leaf</tissue>
    </source>
</reference>
<dbReference type="Proteomes" id="UP000541444">
    <property type="component" value="Unassembled WGS sequence"/>
</dbReference>
<dbReference type="InterPro" id="IPR005174">
    <property type="entry name" value="KIB1-4_b-propeller"/>
</dbReference>
<dbReference type="OrthoDB" id="1519185at2759"/>
<dbReference type="AlphaFoldDB" id="A0A7J7NSS9"/>
<evidence type="ECO:0000313" key="2">
    <source>
        <dbReference type="EMBL" id="KAF6169978.1"/>
    </source>
</evidence>
<dbReference type="EMBL" id="JACGCM010000622">
    <property type="protein sequence ID" value="KAF6169978.1"/>
    <property type="molecule type" value="Genomic_DNA"/>
</dbReference>
<dbReference type="PANTHER" id="PTHR44259:SF114">
    <property type="entry name" value="OS06G0707300 PROTEIN"/>
    <property type="match status" value="1"/>
</dbReference>
<keyword evidence="3" id="KW-1185">Reference proteome</keyword>
<feature type="domain" description="KIB1-4 beta-propeller" evidence="1">
    <location>
        <begin position="11"/>
        <end position="193"/>
    </location>
</feature>
<protein>
    <recommendedName>
        <fullName evidence="1">KIB1-4 beta-propeller domain-containing protein</fullName>
    </recommendedName>
</protein>
<proteinExistence type="predicted"/>
<evidence type="ECO:0000259" key="1">
    <source>
        <dbReference type="Pfam" id="PF03478"/>
    </source>
</evidence>
<accession>A0A7J7NSS9</accession>
<dbReference type="Pfam" id="PF03478">
    <property type="entry name" value="Beta-prop_KIB1-4"/>
    <property type="match status" value="1"/>
</dbReference>
<sequence>MIDNLDRLPIDRCHYIHRVVLSANATPSDFYAIAIYGKSKLAFCMATDEAWSSIEMNTTISNCLCCEGMLYVVDHMGNLYSIDVTRRSKKPKITLLLHSPTGPTGTMYYLVDTSTSLSKKGSRELLMREQDKKEWVVVGNLNDRMLFVGDNNPILLSALDFPVGRRNCIYFTDDYIDGYMMEPWGARDLGIFSLEDGTIEAFYPKDSGPIIPPPIWIQPTWFPSILKGSVEEHIKQGLQAVSEGGVALIDQSSIPSNVSAPIRNESISDTSQDREV</sequence>
<name>A0A7J7NSS9_9MAGN</name>